<feature type="region of interest" description="Disordered" evidence="7">
    <location>
        <begin position="229"/>
        <end position="393"/>
    </location>
</feature>
<dbReference type="EMBL" id="DF237818">
    <property type="protein sequence ID" value="GAQ91852.1"/>
    <property type="molecule type" value="Genomic_DNA"/>
</dbReference>
<feature type="compositionally biased region" description="Acidic residues" evidence="7">
    <location>
        <begin position="269"/>
        <end position="287"/>
    </location>
</feature>
<evidence type="ECO:0000256" key="6">
    <source>
        <dbReference type="HAMAP-Rule" id="MF_03146"/>
    </source>
</evidence>
<keyword evidence="1" id="KW-0963">Cytoplasm</keyword>
<dbReference type="Pfam" id="PF04068">
    <property type="entry name" value="Fer4_RLI"/>
    <property type="match status" value="1"/>
</dbReference>
<keyword evidence="3 6" id="KW-0698">rRNA processing</keyword>
<feature type="compositionally biased region" description="Basic and acidic residues" evidence="7">
    <location>
        <begin position="13"/>
        <end position="32"/>
    </location>
</feature>
<dbReference type="GO" id="GO:0106388">
    <property type="term" value="F:rRNA small subunit aminocarboxypropyltransferase activity"/>
    <property type="evidence" value="ECO:0007669"/>
    <property type="project" value="UniProtKB-EC"/>
</dbReference>
<feature type="binding site" evidence="6">
    <location>
        <position position="77"/>
    </location>
    <ligand>
        <name>S-adenosyl-L-methionine</name>
        <dbReference type="ChEBI" id="CHEBI:59789"/>
    </ligand>
</feature>
<comment type="function">
    <text evidence="6">Aminocarboxypropyltransferase that catalyzes the aminocarboxypropyl transfer on pseudouridine in 18S rRNA. It constitutes the last step in biosynthesis of the hypermodified N1-methyl-N3-(3-amino-3-carboxypropyl) pseudouridine (m1acp3-Psi).</text>
</comment>
<proteinExistence type="inferred from homology"/>
<feature type="binding site" evidence="6">
    <location>
        <position position="148"/>
    </location>
    <ligand>
        <name>S-adenosyl-L-methionine</name>
        <dbReference type="ChEBI" id="CHEBI:59789"/>
    </ligand>
</feature>
<reference evidence="10 11" key="1">
    <citation type="journal article" date="2014" name="Nat. Commun.">
        <title>Klebsormidium flaccidum genome reveals primary factors for plant terrestrial adaptation.</title>
        <authorList>
            <person name="Hori K."/>
            <person name="Maruyama F."/>
            <person name="Fujisawa T."/>
            <person name="Togashi T."/>
            <person name="Yamamoto N."/>
            <person name="Seo M."/>
            <person name="Sato S."/>
            <person name="Yamada T."/>
            <person name="Mori H."/>
            <person name="Tajima N."/>
            <person name="Moriyama T."/>
            <person name="Ikeuchi M."/>
            <person name="Watanabe M."/>
            <person name="Wada H."/>
            <person name="Kobayashi K."/>
            <person name="Saito M."/>
            <person name="Masuda T."/>
            <person name="Sasaki-Sekimoto Y."/>
            <person name="Mashiguchi K."/>
            <person name="Awai K."/>
            <person name="Shimojima M."/>
            <person name="Masuda S."/>
            <person name="Iwai M."/>
            <person name="Nobusawa T."/>
            <person name="Narise T."/>
            <person name="Kondo S."/>
            <person name="Saito H."/>
            <person name="Sato R."/>
            <person name="Murakawa M."/>
            <person name="Ihara Y."/>
            <person name="Oshima-Yamada Y."/>
            <person name="Ohtaka K."/>
            <person name="Satoh M."/>
            <person name="Sonobe K."/>
            <person name="Ishii M."/>
            <person name="Ohtani R."/>
            <person name="Kanamori-Sato M."/>
            <person name="Honoki R."/>
            <person name="Miyazaki D."/>
            <person name="Mochizuki H."/>
            <person name="Umetsu J."/>
            <person name="Higashi K."/>
            <person name="Shibata D."/>
            <person name="Kamiya Y."/>
            <person name="Sato N."/>
            <person name="Nakamura Y."/>
            <person name="Tabata S."/>
            <person name="Ida S."/>
            <person name="Kurokawa K."/>
            <person name="Ohta H."/>
        </authorList>
    </citation>
    <scope>NUCLEOTIDE SEQUENCE [LARGE SCALE GENOMIC DNA]</scope>
    <source>
        <strain evidence="10 11">NIES-2285</strain>
    </source>
</reference>
<dbReference type="AlphaFoldDB" id="A0A1Y1IP32"/>
<dbReference type="Pfam" id="PF04034">
    <property type="entry name" value="Ribo_biogen_C"/>
    <property type="match status" value="1"/>
</dbReference>
<protein>
    <recommendedName>
        <fullName evidence="6">18S rRNA aminocarboxypropyltransferase</fullName>
        <ecNumber evidence="6">2.5.1.157</ecNumber>
    </recommendedName>
</protein>
<dbReference type="OMA" id="HRADADW"/>
<evidence type="ECO:0000256" key="1">
    <source>
        <dbReference type="ARBA" id="ARBA00022490"/>
    </source>
</evidence>
<sequence>MGGRGRQRGTATKGRDTADHRRSTWAKNKERSTWSAGDAAPSEGRPPGEEEGGAQRESLGVRLAMWDFGQCDAKRCTGRKLARMGLVKELRVQARFAGVALTPVGVRCVSAADRPLVQAHGLAVVDCSWARLDDVPFDRIRCAAPRLLPWLVAANPVNYGRPAKLSCVEALAAALYICGDRGNAEAVLAKFTWGHGFISLNKELLEAYAGCADGAGVIAVQEAWLTADPRRSVPAGDDSEGEASGSGDEDELPRLERNANHRGWSEDSASGDDQDEDEDEGTDDEVGSEERSGAGSAEEDGGDEGGGSGREEDGPGSSEETSRGRGSGRGGPGAGPVSGTSECAELDEGTGARLQKVPGACAAEQPNRGVEADRADLPGGPPLDNRLESLSLT</sequence>
<dbReference type="GO" id="GO:0030490">
    <property type="term" value="P:maturation of SSU-rRNA"/>
    <property type="evidence" value="ECO:0000318"/>
    <property type="project" value="GO_Central"/>
</dbReference>
<dbReference type="HAMAP" id="MF_01116">
    <property type="entry name" value="TSR3"/>
    <property type="match status" value="1"/>
</dbReference>
<comment type="catalytic activity">
    <reaction evidence="6">
        <text>an N(1)-methylpseudouridine in rRNA + S-adenosyl-L-methionine = N(1)-methyl-N(3)-[(3S)-3-amino-3-carboxypropyl]pseudouridine in rRNA + S-methyl-5'-thioadenosine + H(+)</text>
        <dbReference type="Rhea" id="RHEA:63296"/>
        <dbReference type="Rhea" id="RHEA-COMP:11634"/>
        <dbReference type="Rhea" id="RHEA-COMP:16310"/>
        <dbReference type="ChEBI" id="CHEBI:15378"/>
        <dbReference type="ChEBI" id="CHEBI:17509"/>
        <dbReference type="ChEBI" id="CHEBI:59789"/>
        <dbReference type="ChEBI" id="CHEBI:74890"/>
        <dbReference type="ChEBI" id="CHEBI:146234"/>
        <dbReference type="EC" id="2.5.1.157"/>
    </reaction>
</comment>
<dbReference type="InterPro" id="IPR007209">
    <property type="entry name" value="RNaseL-inhib-like_metal-bd_dom"/>
</dbReference>
<keyword evidence="5 6" id="KW-0949">S-adenosyl-L-methionine</keyword>
<evidence type="ECO:0000256" key="5">
    <source>
        <dbReference type="ARBA" id="ARBA00022691"/>
    </source>
</evidence>
<comment type="caution">
    <text evidence="6">Lacks conserved residue(s) required for the propagation of feature annotation.</text>
</comment>
<comment type="similarity">
    <text evidence="6">Belongs to the TDD superfamily. TSR3 family.</text>
</comment>
<feature type="compositionally biased region" description="Acidic residues" evidence="7">
    <location>
        <begin position="237"/>
        <end position="251"/>
    </location>
</feature>
<evidence type="ECO:0000256" key="3">
    <source>
        <dbReference type="ARBA" id="ARBA00022552"/>
    </source>
</evidence>
<dbReference type="InterPro" id="IPR022968">
    <property type="entry name" value="Tsr3-like"/>
</dbReference>
<dbReference type="OrthoDB" id="10262062at2759"/>
<evidence type="ECO:0000256" key="4">
    <source>
        <dbReference type="ARBA" id="ARBA00022679"/>
    </source>
</evidence>
<evidence type="ECO:0000259" key="9">
    <source>
        <dbReference type="Pfam" id="PF04068"/>
    </source>
</evidence>
<dbReference type="GO" id="GO:1904047">
    <property type="term" value="F:S-adenosyl-L-methionine binding"/>
    <property type="evidence" value="ECO:0007669"/>
    <property type="project" value="UniProtKB-UniRule"/>
</dbReference>
<feature type="compositionally biased region" description="Gly residues" evidence="7">
    <location>
        <begin position="325"/>
        <end position="336"/>
    </location>
</feature>
<evidence type="ECO:0000313" key="11">
    <source>
        <dbReference type="Proteomes" id="UP000054558"/>
    </source>
</evidence>
<evidence type="ECO:0000256" key="7">
    <source>
        <dbReference type="SAM" id="MobiDB-lite"/>
    </source>
</evidence>
<feature type="compositionally biased region" description="Basic and acidic residues" evidence="7">
    <location>
        <begin position="252"/>
        <end position="265"/>
    </location>
</feature>
<name>A0A1Y1IP32_KLENI</name>
<feature type="domain" description="RNase L inhibitor RLI-like possible metal-binding" evidence="9">
    <location>
        <begin position="61"/>
        <end position="93"/>
    </location>
</feature>
<dbReference type="STRING" id="105231.A0A1Y1IP32"/>
<evidence type="ECO:0000313" key="10">
    <source>
        <dbReference type="EMBL" id="GAQ91852.1"/>
    </source>
</evidence>
<evidence type="ECO:0000256" key="2">
    <source>
        <dbReference type="ARBA" id="ARBA00022517"/>
    </source>
</evidence>
<evidence type="ECO:0000259" key="8">
    <source>
        <dbReference type="Pfam" id="PF04034"/>
    </source>
</evidence>
<keyword evidence="11" id="KW-1185">Reference proteome</keyword>
<keyword evidence="2 6" id="KW-0690">Ribosome biogenesis</keyword>
<dbReference type="EC" id="2.5.1.157" evidence="6"/>
<gene>
    <name evidence="10" type="ORF">KFL_008690030</name>
</gene>
<feature type="binding site" evidence="6">
    <location>
        <position position="125"/>
    </location>
    <ligand>
        <name>S-adenosyl-L-methionine</name>
        <dbReference type="ChEBI" id="CHEBI:59789"/>
    </ligand>
</feature>
<feature type="region of interest" description="Disordered" evidence="7">
    <location>
        <begin position="1"/>
        <end position="55"/>
    </location>
</feature>
<dbReference type="GO" id="GO:0000455">
    <property type="term" value="P:enzyme-directed rRNA pseudouridine synthesis"/>
    <property type="evidence" value="ECO:0007669"/>
    <property type="project" value="UniProtKB-UniRule"/>
</dbReference>
<keyword evidence="4 6" id="KW-0808">Transferase</keyword>
<feature type="domain" description="16S/18S rRNA aminocarboxypropyltransferase Tsr3 C-terminal" evidence="8">
    <location>
        <begin position="99"/>
        <end position="225"/>
    </location>
</feature>
<dbReference type="Proteomes" id="UP000054558">
    <property type="component" value="Unassembled WGS sequence"/>
</dbReference>
<dbReference type="NCBIfam" id="NF002621">
    <property type="entry name" value="PRK02287.1"/>
    <property type="match status" value="1"/>
</dbReference>
<dbReference type="PANTHER" id="PTHR20426:SF0">
    <property type="entry name" value="18S RRNA AMINOCARBOXYPROPYLTRANSFERASE"/>
    <property type="match status" value="1"/>
</dbReference>
<accession>A0A1Y1IP32</accession>
<organism evidence="10 11">
    <name type="scientific">Klebsormidium nitens</name>
    <name type="common">Green alga</name>
    <name type="synonym">Ulothrix nitens</name>
    <dbReference type="NCBI Taxonomy" id="105231"/>
    <lineage>
        <taxon>Eukaryota</taxon>
        <taxon>Viridiplantae</taxon>
        <taxon>Streptophyta</taxon>
        <taxon>Klebsormidiophyceae</taxon>
        <taxon>Klebsormidiales</taxon>
        <taxon>Klebsormidiaceae</taxon>
        <taxon>Klebsormidium</taxon>
    </lineage>
</organism>
<dbReference type="InterPro" id="IPR007177">
    <property type="entry name" value="Tsr3_C"/>
</dbReference>
<dbReference type="PANTHER" id="PTHR20426">
    <property type="entry name" value="RIBOSOME BIOGENESIS PROTEIN TSR3 HOMOLOG"/>
    <property type="match status" value="1"/>
</dbReference>